<dbReference type="PATRIC" id="fig|1502723.3.peg.4039"/>
<accession>A0A0D8BBB9</accession>
<organism evidence="2 3">
    <name type="scientific">Frankia torreyi</name>
    <dbReference type="NCBI Taxonomy" id="1856"/>
    <lineage>
        <taxon>Bacteria</taxon>
        <taxon>Bacillati</taxon>
        <taxon>Actinomycetota</taxon>
        <taxon>Actinomycetes</taxon>
        <taxon>Frankiales</taxon>
        <taxon>Frankiaceae</taxon>
        <taxon>Frankia</taxon>
    </lineage>
</organism>
<dbReference type="RefSeq" id="WP_157871731.1">
    <property type="nucleotide sequence ID" value="NZ_JYFN01000038.1"/>
</dbReference>
<dbReference type="InterPro" id="IPR013216">
    <property type="entry name" value="Methyltransf_11"/>
</dbReference>
<proteinExistence type="predicted"/>
<dbReference type="GO" id="GO:0008757">
    <property type="term" value="F:S-adenosylmethionine-dependent methyltransferase activity"/>
    <property type="evidence" value="ECO:0007669"/>
    <property type="project" value="InterPro"/>
</dbReference>
<comment type="caution">
    <text evidence="2">The sequence shown here is derived from an EMBL/GenBank/DDBJ whole genome shotgun (WGS) entry which is preliminary data.</text>
</comment>
<evidence type="ECO:0000313" key="3">
    <source>
        <dbReference type="Proteomes" id="UP000032545"/>
    </source>
</evidence>
<dbReference type="Pfam" id="PF08241">
    <property type="entry name" value="Methyltransf_11"/>
    <property type="match status" value="1"/>
</dbReference>
<feature type="domain" description="Methyltransferase type 11" evidence="1">
    <location>
        <begin position="73"/>
        <end position="173"/>
    </location>
</feature>
<name>A0A0D8BBB9_9ACTN</name>
<dbReference type="AlphaFoldDB" id="A0A0D8BBB9"/>
<dbReference type="OrthoDB" id="507855at2"/>
<dbReference type="InterPro" id="IPR029063">
    <property type="entry name" value="SAM-dependent_MTases_sf"/>
</dbReference>
<sequence length="243" mass="26217">MQRFSRRGRAARPVPSAVEAAAPEVRAAAETYGWAALAFYDISVTWLNNRYVWRCPAAVINRQYNAYATVRHLEVGVGTGYHLARARWPGRAAITLADLNENTLRWTARRIRHHEVSTAVVNALEPFPDLPGAPFASAGVGYLLHCIPGRLDEKAPAVLGNIAAVLEPGGVVFGSTILAPGPGTPPRARRMIRLLNRRGILNNTEDTAADLDRALGTVLAEHTLEQVGEVALFTGRTAAPDGS</sequence>
<reference evidence="2 3" key="2">
    <citation type="journal article" date="2016" name="Genome Announc.">
        <title>Permanent Draft Genome Sequences for Two Variants of Frankia sp. Strain CpI1, the First Frankia Strain Isolated from Root Nodules of Comptonia peregrina.</title>
        <authorList>
            <person name="Oshone R."/>
            <person name="Hurst S.G.IV."/>
            <person name="Abebe-Akele F."/>
            <person name="Simpson S."/>
            <person name="Morris K."/>
            <person name="Thomas W.K."/>
            <person name="Tisa L.S."/>
        </authorList>
    </citation>
    <scope>NUCLEOTIDE SEQUENCE [LARGE SCALE GENOMIC DNA]</scope>
    <source>
        <strain evidence="3">CpI1-S</strain>
    </source>
</reference>
<dbReference type="Gene3D" id="3.40.50.150">
    <property type="entry name" value="Vaccinia Virus protein VP39"/>
    <property type="match status" value="1"/>
</dbReference>
<keyword evidence="3" id="KW-1185">Reference proteome</keyword>
<protein>
    <recommendedName>
        <fullName evidence="1">Methyltransferase type 11 domain-containing protein</fullName>
    </recommendedName>
</protein>
<dbReference type="EMBL" id="JYFN01000038">
    <property type="protein sequence ID" value="KJE21385.1"/>
    <property type="molecule type" value="Genomic_DNA"/>
</dbReference>
<dbReference type="Proteomes" id="UP000032545">
    <property type="component" value="Unassembled WGS sequence"/>
</dbReference>
<evidence type="ECO:0000313" key="2">
    <source>
        <dbReference type="EMBL" id="KJE21385.1"/>
    </source>
</evidence>
<evidence type="ECO:0000259" key="1">
    <source>
        <dbReference type="Pfam" id="PF08241"/>
    </source>
</evidence>
<gene>
    <name evidence="2" type="ORF">FF36_04316</name>
</gene>
<reference evidence="3" key="1">
    <citation type="submission" date="2015-02" db="EMBL/GenBank/DDBJ databases">
        <title>Draft Genome of Frankia sp. CpI1-S.</title>
        <authorList>
            <person name="Oshone R.T."/>
            <person name="Ngom M."/>
            <person name="Ghodhbane-Gtari F."/>
            <person name="Gtari M."/>
            <person name="Morris K."/>
            <person name="Thomas K."/>
            <person name="Sen A."/>
            <person name="Tisa L.S."/>
        </authorList>
    </citation>
    <scope>NUCLEOTIDE SEQUENCE [LARGE SCALE GENOMIC DNA]</scope>
    <source>
        <strain evidence="3">CpI1-S</strain>
    </source>
</reference>
<dbReference type="SUPFAM" id="SSF53335">
    <property type="entry name" value="S-adenosyl-L-methionine-dependent methyltransferases"/>
    <property type="match status" value="1"/>
</dbReference>